<protein>
    <submittedName>
        <fullName evidence="1">Uncharacterized protein</fullName>
    </submittedName>
</protein>
<comment type="caution">
    <text evidence="1">The sequence shown here is derived from an EMBL/GenBank/DDBJ whole genome shotgun (WGS) entry which is preliminary data.</text>
</comment>
<dbReference type="AlphaFoldDB" id="X1GR86"/>
<feature type="non-terminal residue" evidence="1">
    <location>
        <position position="1"/>
    </location>
</feature>
<proteinExistence type="predicted"/>
<evidence type="ECO:0000313" key="1">
    <source>
        <dbReference type="EMBL" id="GAH47385.1"/>
    </source>
</evidence>
<dbReference type="EMBL" id="BARU01006500">
    <property type="protein sequence ID" value="GAH47385.1"/>
    <property type="molecule type" value="Genomic_DNA"/>
</dbReference>
<gene>
    <name evidence="1" type="ORF">S03H2_12791</name>
</gene>
<name>X1GR86_9ZZZZ</name>
<sequence>GISSLISVSAQPMRLDESVSNKVLLIKNSIKQSMRAIKTGKELKIRL</sequence>
<organism evidence="1">
    <name type="scientific">marine sediment metagenome</name>
    <dbReference type="NCBI Taxonomy" id="412755"/>
    <lineage>
        <taxon>unclassified sequences</taxon>
        <taxon>metagenomes</taxon>
        <taxon>ecological metagenomes</taxon>
    </lineage>
</organism>
<accession>X1GR86</accession>
<reference evidence="1" key="1">
    <citation type="journal article" date="2014" name="Front. Microbiol.">
        <title>High frequency of phylogenetically diverse reductive dehalogenase-homologous genes in deep subseafloor sedimentary metagenomes.</title>
        <authorList>
            <person name="Kawai M."/>
            <person name="Futagami T."/>
            <person name="Toyoda A."/>
            <person name="Takaki Y."/>
            <person name="Nishi S."/>
            <person name="Hori S."/>
            <person name="Arai W."/>
            <person name="Tsubouchi T."/>
            <person name="Morono Y."/>
            <person name="Uchiyama I."/>
            <person name="Ito T."/>
            <person name="Fujiyama A."/>
            <person name="Inagaki F."/>
            <person name="Takami H."/>
        </authorList>
    </citation>
    <scope>NUCLEOTIDE SEQUENCE</scope>
    <source>
        <strain evidence="1">Expedition CK06-06</strain>
    </source>
</reference>